<gene>
    <name evidence="6" type="ORF">K490DRAFT_2978</name>
</gene>
<reference evidence="6" key="1">
    <citation type="journal article" date="2020" name="Stud. Mycol.">
        <title>101 Dothideomycetes genomes: a test case for predicting lifestyles and emergence of pathogens.</title>
        <authorList>
            <person name="Haridas S."/>
            <person name="Albert R."/>
            <person name="Binder M."/>
            <person name="Bloem J."/>
            <person name="Labutti K."/>
            <person name="Salamov A."/>
            <person name="Andreopoulos B."/>
            <person name="Baker S."/>
            <person name="Barry K."/>
            <person name="Bills G."/>
            <person name="Bluhm B."/>
            <person name="Cannon C."/>
            <person name="Castanera R."/>
            <person name="Culley D."/>
            <person name="Daum C."/>
            <person name="Ezra D."/>
            <person name="Gonzalez J."/>
            <person name="Henrissat B."/>
            <person name="Kuo A."/>
            <person name="Liang C."/>
            <person name="Lipzen A."/>
            <person name="Lutzoni F."/>
            <person name="Magnuson J."/>
            <person name="Mondo S."/>
            <person name="Nolan M."/>
            <person name="Ohm R."/>
            <person name="Pangilinan J."/>
            <person name="Park H.-J."/>
            <person name="Ramirez L."/>
            <person name="Alfaro M."/>
            <person name="Sun H."/>
            <person name="Tritt A."/>
            <person name="Yoshinaga Y."/>
            <person name="Zwiers L.-H."/>
            <person name="Turgeon B."/>
            <person name="Goodwin S."/>
            <person name="Spatafora J."/>
            <person name="Crous P."/>
            <person name="Grigoriev I."/>
        </authorList>
    </citation>
    <scope>NUCLEOTIDE SEQUENCE</scope>
    <source>
        <strain evidence="6">CBS 121410</strain>
    </source>
</reference>
<feature type="non-terminal residue" evidence="6">
    <location>
        <position position="1"/>
    </location>
</feature>
<dbReference type="GO" id="GO:0016020">
    <property type="term" value="C:membrane"/>
    <property type="evidence" value="ECO:0007669"/>
    <property type="project" value="UniProtKB-SubCell"/>
</dbReference>
<keyword evidence="2 5" id="KW-0812">Transmembrane</keyword>
<feature type="transmembrane region" description="Helical" evidence="5">
    <location>
        <begin position="158"/>
        <end position="183"/>
    </location>
</feature>
<evidence type="ECO:0008006" key="8">
    <source>
        <dbReference type="Google" id="ProtNLM"/>
    </source>
</evidence>
<keyword evidence="4 5" id="KW-0472">Membrane</keyword>
<feature type="transmembrane region" description="Helical" evidence="5">
    <location>
        <begin position="70"/>
        <end position="87"/>
    </location>
</feature>
<evidence type="ECO:0000256" key="4">
    <source>
        <dbReference type="ARBA" id="ARBA00023136"/>
    </source>
</evidence>
<dbReference type="Gene3D" id="1.20.1280.290">
    <property type="match status" value="1"/>
</dbReference>
<evidence type="ECO:0000256" key="5">
    <source>
        <dbReference type="SAM" id="Phobius"/>
    </source>
</evidence>
<protein>
    <recommendedName>
        <fullName evidence="8">PQ-loop-domain-containing protein</fullName>
    </recommendedName>
</protein>
<evidence type="ECO:0000256" key="3">
    <source>
        <dbReference type="ARBA" id="ARBA00022989"/>
    </source>
</evidence>
<feature type="transmembrane region" description="Helical" evidence="5">
    <location>
        <begin position="45"/>
        <end position="63"/>
    </location>
</feature>
<comment type="caution">
    <text evidence="6">The sequence shown here is derived from an EMBL/GenBank/DDBJ whole genome shotgun (WGS) entry which is preliminary data.</text>
</comment>
<evidence type="ECO:0000313" key="7">
    <source>
        <dbReference type="Proteomes" id="UP000799776"/>
    </source>
</evidence>
<sequence>RIWYNWRRKETDGLPGAMLLLWGVAAVPFFGVYNIVQNFNIPLQIQPQVFCIFTLICWAQTLIYHNHWRVWTATLTAVGTGLLWGGIEEPYSKGHSAPIIAVGVVAAVVLALGLLPPYYEMAKRNGRVIGINFVFLSVDFAGALFSLMALVAQQTFDLLGGILYIVCMFLEIGIFGSQLFWLYRTRKVRHEAKLIGKSYDDYLKDEE</sequence>
<evidence type="ECO:0000256" key="1">
    <source>
        <dbReference type="ARBA" id="ARBA00004141"/>
    </source>
</evidence>
<comment type="subcellular location">
    <subcellularLocation>
        <location evidence="1">Membrane</location>
        <topology evidence="1">Multi-pass membrane protein</topology>
    </subcellularLocation>
</comment>
<feature type="transmembrane region" description="Helical" evidence="5">
    <location>
        <begin position="131"/>
        <end position="152"/>
    </location>
</feature>
<keyword evidence="3 5" id="KW-1133">Transmembrane helix</keyword>
<keyword evidence="7" id="KW-1185">Reference proteome</keyword>
<dbReference type="InterPro" id="IPR006603">
    <property type="entry name" value="PQ-loop_rpt"/>
</dbReference>
<dbReference type="Proteomes" id="UP000799776">
    <property type="component" value="Unassembled WGS sequence"/>
</dbReference>
<accession>A0A9P4LSV2</accession>
<feature type="non-terminal residue" evidence="6">
    <location>
        <position position="207"/>
    </location>
</feature>
<feature type="transmembrane region" description="Helical" evidence="5">
    <location>
        <begin position="99"/>
        <end position="119"/>
    </location>
</feature>
<dbReference type="OrthoDB" id="407617at2759"/>
<proteinExistence type="predicted"/>
<evidence type="ECO:0000256" key="2">
    <source>
        <dbReference type="ARBA" id="ARBA00022692"/>
    </source>
</evidence>
<dbReference type="AlphaFoldDB" id="A0A9P4LSV2"/>
<name>A0A9P4LSV2_9PEZI</name>
<dbReference type="EMBL" id="ML978736">
    <property type="protein sequence ID" value="KAF2084900.1"/>
    <property type="molecule type" value="Genomic_DNA"/>
</dbReference>
<organism evidence="6 7">
    <name type="scientific">Saccharata proteae CBS 121410</name>
    <dbReference type="NCBI Taxonomy" id="1314787"/>
    <lineage>
        <taxon>Eukaryota</taxon>
        <taxon>Fungi</taxon>
        <taxon>Dikarya</taxon>
        <taxon>Ascomycota</taxon>
        <taxon>Pezizomycotina</taxon>
        <taxon>Dothideomycetes</taxon>
        <taxon>Dothideomycetes incertae sedis</taxon>
        <taxon>Botryosphaeriales</taxon>
        <taxon>Saccharataceae</taxon>
        <taxon>Saccharata</taxon>
    </lineage>
</organism>
<feature type="transmembrane region" description="Helical" evidence="5">
    <location>
        <begin position="12"/>
        <end position="33"/>
    </location>
</feature>
<evidence type="ECO:0000313" key="6">
    <source>
        <dbReference type="EMBL" id="KAF2084900.1"/>
    </source>
</evidence>
<dbReference type="Pfam" id="PF04193">
    <property type="entry name" value="PQ-loop"/>
    <property type="match status" value="1"/>
</dbReference>